<dbReference type="InterPro" id="IPR011990">
    <property type="entry name" value="TPR-like_helical_dom_sf"/>
</dbReference>
<dbReference type="EMBL" id="OZ034814">
    <property type="protein sequence ID" value="CAL1359755.1"/>
    <property type="molecule type" value="Genomic_DNA"/>
</dbReference>
<dbReference type="Gene3D" id="1.25.40.10">
    <property type="entry name" value="Tetratricopeptide repeat domain"/>
    <property type="match status" value="1"/>
</dbReference>
<evidence type="ECO:0000313" key="1">
    <source>
        <dbReference type="EMBL" id="CAL1359755.1"/>
    </source>
</evidence>
<protein>
    <recommendedName>
        <fullName evidence="3">Pentatricopeptide repeat-containing protein</fullName>
    </recommendedName>
</protein>
<gene>
    <name evidence="1" type="ORF">LTRI10_LOCUS7225</name>
</gene>
<name>A0AAV2CT65_9ROSI</name>
<evidence type="ECO:0000313" key="2">
    <source>
        <dbReference type="Proteomes" id="UP001497516"/>
    </source>
</evidence>
<dbReference type="AlphaFoldDB" id="A0AAV2CT65"/>
<evidence type="ECO:0008006" key="3">
    <source>
        <dbReference type="Google" id="ProtNLM"/>
    </source>
</evidence>
<accession>A0AAV2CT65</accession>
<proteinExistence type="predicted"/>
<keyword evidence="2" id="KW-1185">Reference proteome</keyword>
<organism evidence="1 2">
    <name type="scientific">Linum trigynum</name>
    <dbReference type="NCBI Taxonomy" id="586398"/>
    <lineage>
        <taxon>Eukaryota</taxon>
        <taxon>Viridiplantae</taxon>
        <taxon>Streptophyta</taxon>
        <taxon>Embryophyta</taxon>
        <taxon>Tracheophyta</taxon>
        <taxon>Spermatophyta</taxon>
        <taxon>Magnoliopsida</taxon>
        <taxon>eudicotyledons</taxon>
        <taxon>Gunneridae</taxon>
        <taxon>Pentapetalae</taxon>
        <taxon>rosids</taxon>
        <taxon>fabids</taxon>
        <taxon>Malpighiales</taxon>
        <taxon>Linaceae</taxon>
        <taxon>Linum</taxon>
    </lineage>
</organism>
<sequence>MASTLGLLKALLRKPGAITTKFEVKQLLKVLLKRPGTITSKSEAKQLHAQILKHNPSSPLYTSTIICVYSNFKLLNQSLLLFRSLHRPSSLSYKSIIKCYAVNGCFVESLASFVDMK</sequence>
<reference evidence="1 2" key="1">
    <citation type="submission" date="2024-04" db="EMBL/GenBank/DDBJ databases">
        <authorList>
            <person name="Fracassetti M."/>
        </authorList>
    </citation>
    <scope>NUCLEOTIDE SEQUENCE [LARGE SCALE GENOMIC DNA]</scope>
</reference>
<dbReference type="Proteomes" id="UP001497516">
    <property type="component" value="Chromosome 10"/>
</dbReference>